<dbReference type="InterPro" id="IPR020806">
    <property type="entry name" value="PKS_PP-bd"/>
</dbReference>
<dbReference type="InterPro" id="IPR020845">
    <property type="entry name" value="AMP-binding_CS"/>
</dbReference>
<evidence type="ECO:0000259" key="7">
    <source>
        <dbReference type="PROSITE" id="PS50075"/>
    </source>
</evidence>
<dbReference type="Pfam" id="PF00550">
    <property type="entry name" value="PP-binding"/>
    <property type="match status" value="4"/>
</dbReference>
<evidence type="ECO:0000256" key="4">
    <source>
        <dbReference type="ARBA" id="ARBA00022553"/>
    </source>
</evidence>
<dbReference type="InterPro" id="IPR045851">
    <property type="entry name" value="AMP-bd_C_sf"/>
</dbReference>
<dbReference type="KEGG" id="mrub:DEO27_012845"/>
<feature type="domain" description="Carrier" evidence="7">
    <location>
        <begin position="2098"/>
        <end position="2173"/>
    </location>
</feature>
<dbReference type="Pfam" id="PF00668">
    <property type="entry name" value="Condensation"/>
    <property type="match status" value="5"/>
</dbReference>
<dbReference type="Pfam" id="PF00501">
    <property type="entry name" value="AMP-binding"/>
    <property type="match status" value="4"/>
</dbReference>
<comment type="similarity">
    <text evidence="2">Belongs to the ATP-dependent AMP-binding enzyme family.</text>
</comment>
<feature type="region of interest" description="Disordered" evidence="6">
    <location>
        <begin position="3122"/>
        <end position="3146"/>
    </location>
</feature>
<dbReference type="GO" id="GO:0072330">
    <property type="term" value="P:monocarboxylic acid biosynthetic process"/>
    <property type="evidence" value="ECO:0007669"/>
    <property type="project" value="UniProtKB-ARBA"/>
</dbReference>
<dbReference type="FunFam" id="1.10.1200.10:FF:000016">
    <property type="entry name" value="Non-ribosomal peptide synthase"/>
    <property type="match status" value="1"/>
</dbReference>
<evidence type="ECO:0000256" key="6">
    <source>
        <dbReference type="SAM" id="MobiDB-lite"/>
    </source>
</evidence>
<dbReference type="Gene3D" id="1.10.10.1830">
    <property type="entry name" value="Non-ribosomal peptide synthase, adenylation domain"/>
    <property type="match status" value="1"/>
</dbReference>
<dbReference type="FunFam" id="3.30.559.30:FF:000001">
    <property type="entry name" value="Non-ribosomal peptide synthetase"/>
    <property type="match status" value="2"/>
</dbReference>
<evidence type="ECO:0000256" key="5">
    <source>
        <dbReference type="ARBA" id="ARBA00022737"/>
    </source>
</evidence>
<dbReference type="FunFam" id="3.30.300.30:FF:000010">
    <property type="entry name" value="Enterobactin synthetase component F"/>
    <property type="match status" value="4"/>
</dbReference>
<keyword evidence="5" id="KW-0677">Repeat</keyword>
<feature type="domain" description="Carrier" evidence="7">
    <location>
        <begin position="1045"/>
        <end position="1120"/>
    </location>
</feature>
<evidence type="ECO:0000256" key="3">
    <source>
        <dbReference type="ARBA" id="ARBA00022450"/>
    </source>
</evidence>
<comment type="cofactor">
    <cofactor evidence="1">
        <name>pantetheine 4'-phosphate</name>
        <dbReference type="ChEBI" id="CHEBI:47942"/>
    </cofactor>
</comment>
<dbReference type="CDD" id="cd19531">
    <property type="entry name" value="LCL_NRPS-like"/>
    <property type="match status" value="4"/>
</dbReference>
<dbReference type="OrthoDB" id="4317020at2"/>
<feature type="domain" description="Carrier" evidence="7">
    <location>
        <begin position="4195"/>
        <end position="4269"/>
    </location>
</feature>
<dbReference type="FunFam" id="2.30.38.10:FF:000001">
    <property type="entry name" value="Non-ribosomal peptide synthetase PvdI"/>
    <property type="match status" value="2"/>
</dbReference>
<dbReference type="PROSITE" id="PS00455">
    <property type="entry name" value="AMP_BINDING"/>
    <property type="match status" value="4"/>
</dbReference>
<dbReference type="SUPFAM" id="SSF52777">
    <property type="entry name" value="CoA-dependent acyltransferases"/>
    <property type="match status" value="10"/>
</dbReference>
<dbReference type="Gene3D" id="2.30.38.10">
    <property type="entry name" value="Luciferase, Domain 3"/>
    <property type="match status" value="4"/>
</dbReference>
<dbReference type="Proteomes" id="UP000251402">
    <property type="component" value="Chromosome"/>
</dbReference>
<dbReference type="InterPro" id="IPR000873">
    <property type="entry name" value="AMP-dep_synth/lig_dom"/>
</dbReference>
<dbReference type="GO" id="GO:0044550">
    <property type="term" value="P:secondary metabolite biosynthetic process"/>
    <property type="evidence" value="ECO:0007669"/>
    <property type="project" value="UniProtKB-ARBA"/>
</dbReference>
<dbReference type="NCBIfam" id="NF003417">
    <property type="entry name" value="PRK04813.1"/>
    <property type="match status" value="4"/>
</dbReference>
<keyword evidence="4" id="KW-0597">Phosphoprotein</keyword>
<dbReference type="RefSeq" id="WP_149301874.1">
    <property type="nucleotide sequence ID" value="NZ_CP043450.1"/>
</dbReference>
<dbReference type="SUPFAM" id="SSF47336">
    <property type="entry name" value="ACP-like"/>
    <property type="match status" value="4"/>
</dbReference>
<dbReference type="GO" id="GO:0005737">
    <property type="term" value="C:cytoplasm"/>
    <property type="evidence" value="ECO:0007669"/>
    <property type="project" value="TreeGrafter"/>
</dbReference>
<protein>
    <submittedName>
        <fullName evidence="8">Amino acid adenylation domain-containing protein</fullName>
    </submittedName>
</protein>
<dbReference type="PROSITE" id="PS00012">
    <property type="entry name" value="PHOSPHOPANTETHEINE"/>
    <property type="match status" value="4"/>
</dbReference>
<dbReference type="InterPro" id="IPR025110">
    <property type="entry name" value="AMP-bd_C"/>
</dbReference>
<keyword evidence="9" id="KW-1185">Reference proteome</keyword>
<dbReference type="NCBIfam" id="TIGR01720">
    <property type="entry name" value="NRPS-para261"/>
    <property type="match status" value="1"/>
</dbReference>
<dbReference type="PANTHER" id="PTHR45527:SF1">
    <property type="entry name" value="FATTY ACID SYNTHASE"/>
    <property type="match status" value="1"/>
</dbReference>
<evidence type="ECO:0000313" key="8">
    <source>
        <dbReference type="EMBL" id="QEM10872.1"/>
    </source>
</evidence>
<accession>A0A5C1HYG3</accession>
<dbReference type="GO" id="GO:0031177">
    <property type="term" value="F:phosphopantetheine binding"/>
    <property type="evidence" value="ECO:0007669"/>
    <property type="project" value="InterPro"/>
</dbReference>
<dbReference type="FunFam" id="3.40.50.980:FF:000001">
    <property type="entry name" value="Non-ribosomal peptide synthetase"/>
    <property type="match status" value="4"/>
</dbReference>
<dbReference type="FunFam" id="1.10.1200.10:FF:000005">
    <property type="entry name" value="Nonribosomal peptide synthetase 1"/>
    <property type="match status" value="3"/>
</dbReference>
<dbReference type="FunFam" id="3.40.50.12780:FF:000012">
    <property type="entry name" value="Non-ribosomal peptide synthetase"/>
    <property type="match status" value="1"/>
</dbReference>
<dbReference type="NCBIfam" id="TIGR01733">
    <property type="entry name" value="AA-adenyl-dom"/>
    <property type="match status" value="4"/>
</dbReference>
<dbReference type="InterPro" id="IPR010060">
    <property type="entry name" value="NRPS_synth"/>
</dbReference>
<dbReference type="CDD" id="cd19534">
    <property type="entry name" value="E_NRPS"/>
    <property type="match status" value="1"/>
</dbReference>
<dbReference type="InterPro" id="IPR006162">
    <property type="entry name" value="Ppantetheine_attach_site"/>
</dbReference>
<dbReference type="SUPFAM" id="SSF56801">
    <property type="entry name" value="Acetyl-CoA synthetase-like"/>
    <property type="match status" value="4"/>
</dbReference>
<dbReference type="InterPro" id="IPR010071">
    <property type="entry name" value="AA_adenyl_dom"/>
</dbReference>
<evidence type="ECO:0000256" key="2">
    <source>
        <dbReference type="ARBA" id="ARBA00006432"/>
    </source>
</evidence>
<name>A0A5C1HYG3_9SPHI</name>
<dbReference type="InterPro" id="IPR036736">
    <property type="entry name" value="ACP-like_sf"/>
</dbReference>
<dbReference type="SMART" id="SM00823">
    <property type="entry name" value="PKS_PP"/>
    <property type="match status" value="4"/>
</dbReference>
<dbReference type="CDD" id="cd05930">
    <property type="entry name" value="A_NRPS"/>
    <property type="match status" value="3"/>
</dbReference>
<gene>
    <name evidence="8" type="ORF">DEO27_012845</name>
</gene>
<dbReference type="GO" id="GO:0003824">
    <property type="term" value="F:catalytic activity"/>
    <property type="evidence" value="ECO:0007669"/>
    <property type="project" value="InterPro"/>
</dbReference>
<feature type="domain" description="Carrier" evidence="7">
    <location>
        <begin position="3143"/>
        <end position="3218"/>
    </location>
</feature>
<dbReference type="PROSITE" id="PS50075">
    <property type="entry name" value="CARRIER"/>
    <property type="match status" value="4"/>
</dbReference>
<dbReference type="Pfam" id="PF13193">
    <property type="entry name" value="AMP-binding_C"/>
    <property type="match status" value="4"/>
</dbReference>
<dbReference type="EMBL" id="CP043450">
    <property type="protein sequence ID" value="QEM10872.1"/>
    <property type="molecule type" value="Genomic_DNA"/>
</dbReference>
<reference evidence="8" key="1">
    <citation type="submission" date="2019-08" db="EMBL/GenBank/DDBJ databases">
        <title>Comparative genome analysis confer to the adaptation heavy metal polluted environment.</title>
        <authorList>
            <person name="Li Y."/>
        </authorList>
    </citation>
    <scope>NUCLEOTIDE SEQUENCE [LARGE SCALE GENOMIC DNA]</scope>
    <source>
        <strain evidence="8">P1</strain>
    </source>
</reference>
<keyword evidence="3" id="KW-0596">Phosphopantetheine</keyword>
<dbReference type="InterPro" id="IPR023213">
    <property type="entry name" value="CAT-like_dom_sf"/>
</dbReference>
<dbReference type="Gene3D" id="1.10.1200.10">
    <property type="entry name" value="ACP-like"/>
    <property type="match status" value="4"/>
</dbReference>
<evidence type="ECO:0000313" key="9">
    <source>
        <dbReference type="Proteomes" id="UP000251402"/>
    </source>
</evidence>
<proteinExistence type="inferred from homology"/>
<dbReference type="Gene3D" id="3.40.50.980">
    <property type="match status" value="8"/>
</dbReference>
<dbReference type="PANTHER" id="PTHR45527">
    <property type="entry name" value="NONRIBOSOMAL PEPTIDE SYNTHETASE"/>
    <property type="match status" value="1"/>
</dbReference>
<dbReference type="Gene3D" id="3.30.559.10">
    <property type="entry name" value="Chloramphenicol acetyltransferase-like domain"/>
    <property type="match status" value="5"/>
</dbReference>
<dbReference type="InterPro" id="IPR044894">
    <property type="entry name" value="TubC_N_sf"/>
</dbReference>
<dbReference type="InterPro" id="IPR009081">
    <property type="entry name" value="PP-bd_ACP"/>
</dbReference>
<dbReference type="Gene3D" id="3.30.559.30">
    <property type="entry name" value="Nonribosomal peptide synthetase, condensation domain"/>
    <property type="match status" value="5"/>
</dbReference>
<dbReference type="Gene3D" id="3.30.300.30">
    <property type="match status" value="4"/>
</dbReference>
<organism evidence="8 9">
    <name type="scientific">Mucilaginibacter rubeus</name>
    <dbReference type="NCBI Taxonomy" id="2027860"/>
    <lineage>
        <taxon>Bacteria</taxon>
        <taxon>Pseudomonadati</taxon>
        <taxon>Bacteroidota</taxon>
        <taxon>Sphingobacteriia</taxon>
        <taxon>Sphingobacteriales</taxon>
        <taxon>Sphingobacteriaceae</taxon>
        <taxon>Mucilaginibacter</taxon>
    </lineage>
</organism>
<dbReference type="InterPro" id="IPR001242">
    <property type="entry name" value="Condensation_dom"/>
</dbReference>
<dbReference type="GO" id="GO:0043041">
    <property type="term" value="P:amino acid activation for nonribosomal peptide biosynthetic process"/>
    <property type="evidence" value="ECO:0007669"/>
    <property type="project" value="TreeGrafter"/>
</dbReference>
<sequence length="4751" mass="534267">MKELFTKAIDILYLAEQNDVKIILNGDRLQLQVPENVAVDPLLIDEIRENKESIISFLKQDSWNINADADNKIIPFNRNTVSSIPVSFSQERLWFVDKLQGSLQYHLSEVLLLQGNLDVDALENTFKTIVNRHEVLRTVIGEKEGAAYQEIKVADGWHLGRDLSGGYVNGTEALKERISLLIEKPFDLAADDMLRADVIKLENGIHILVVTIHHIAGDAWSMPILVQEITALYQAYIKNEKLELPALPLQFADFALWQRNPIHEQQLENKLEYWKQKLADVQQLQLPADSIRSSGAVVNGSTLTFNIGSDLTGALHKLSQKNGATLYMTLLTAFKILLYRYSGQEDICVGTSIAGRPQRELEQLIGFFVNTLALRDQVKGEATFNRLLADVKQTVLDAFSHQDVPFERVVEATVKEREAGISPLFQVMLVLGNTPEIPAITLGDLELSGYGYEHKTVKFDLTFFVTETKYGLKWAVQYNTDLYNTARIRRMVKHFEMLLISIVTNPDMEISKLRLLSRKEELWLFKNERSHCAYIANETIIELFLAQALLNPDIQAVVFEGRALTYRELHVRSNQLAHHLQRYGVKTGVLVPVYMERGLDMIVAILGILKAGGAYVPVDTDFPSDRVKHILDDTRAGIIVSSSKFADRAASVTQFQKVWELDNMEWELSLEPENDPEIFPSPDDLAYVIYTSGSTGKPKGVLVDHDSLTDYVYGLNERARIGDCETFGLMSTIATDLGNTVLFSSLVYGGTLHVFSKEIVSNVHQIHRYFNENRIDCIKIVPSHWKALSPETDAPLLPAKLLIFGGETLPKESVERIARYGDCRVVNHYGPTETTIGKLLYEASGQVIEGPRIPIGRPFSNTIVYVLGKELERCPIGIPGELYIGGRGLAQGYHRLPKLTKEKFIADPYRREGARIYRTGDRVVMRADGNIEYLGRMDDQVKIRGYRVEPGEVALVLEHSKYISQAAVLALDDKLGNKQLVAYIIPSAKFEPVGLNVYLKEHLPDYMLPSHLIQLTAIPLTANGKIDRKALPHPEVQISGRGFIAPRNKVESRLAEIWQNILEIEEIGINDNFFELGGHSLLAVKLIAEVRKAFEQDLSIGEVFDYPTIGSLSSRLGRAEQNTAATIIAQTRPERIPLSYSQERLWFIDRMLGSVQYHVPAVFNLSGTLNVEALEKTFREIVNRHEVLRTIIFEQDGEGYQQVKPANTWTLKQTDAKHYQDQHLSLEQYIKLQIAQPFDLSADDMLRAELIKVNESEFALLLTMHHIASDGSSSAILAKEWIELYNAFSTNRQLELPALTVQYPDYAIWQRATLQGDLLASKLAYWERKLTGVSTLQLPADRQRPAEQSTNGALYEFEIASGITGRLHELSVQNGVSIYMTLLSAFNILLYRYSGQEDICVGSPIANRNQPEIAELIGFFVNTLAIRSHLDGEMPFIKFLAQVKQTMLEAYEHQDVPFEKVVEAVVKERDLSRSPLFQVMFVLQNTTRVPELQFGDLTLKQTKDEHQTAKFDITLFVIESENGLQVALEYNTDIYDEATISRMASHYSQLLNAIVDAPNETVGHLNMIGETERVQLELFNATKVDFTGDESIVSLFEEQVLKSPDAIALVFEGEELSYQALNEQANRLARYLQKHGVTNETLVPVCTERGLGMIISILGILKAGGVYVPIDPDFPQDRINYMIADTGASVVVSTKQSSKYVLNPAVLVIEVDGLNENAIAQEAKDNLGIAINAEQLIYILYTSGSTGKPKGVMMPECAMFNLLNWQETQFKNKSRKVLQFAAYTFDVSFQEIFSTLCFGNRLCLIDGDTRRDLDALIDHIAKHELTHLFFPVVVLQNIAEQIIAVPDFSFAVEEIIVAGEQLKITDEVKTLIRNTGIKVINQYGPTEAHVVSSFTVDSSTLSVLPPIGVPVSNTQIYIRNASGELSPIGVPGEICIGGVQVARGYLNQPELTKEKFIADPYSEDKNARLYRTGDQGRWLPDGNVEYLGRIDDQVKIRGYRIELGEIEQVLLQNENVRQAVVLARADKQGTKRLTAYVVMEEAAYDKQELQNYLGERLPEYMVPRLWVRLDSLPLTPNGKTDKRALPEAEAMQEESYTAPETATEKQLIKIWEELLGVEKIGTKDNFFELGGHSLLAMRVISQVRRELNKELKIRDLFVYPTIADLAKQLEVENITAGGTIQKAEPRPEYIPLSYSQERLWFIDRLEGSVQYHIPAVLKLTGEVNTAALENALINVVERHEVLRTVIREHEGQGFQYVKANNWALKQSGINENKAELKAYISQEVNRPFDLSQDDMLRAELIATAKDEYILLLVLHHIAADGWSMPVLVREFSKLYSSYNKSEPIKLKAPEIQYADYAIWQREYLSAEKLQSKLSYWEEKLAGTTTLELPTDHMRPAVQSSRGSVYEFTIAKEQAAQLKQLSLEQGATLYMTLLAIFKVLLYRYSGQEDICVGTPVANRDRKETAELIGFFVNTLALRTALNGEETFTELLSKVKQTTLEAYGHQEVPFEKVVETVVKERDLSRSPLFQVMFVLQNTGVIPTLELGDIKITGERAGDYSSKYDLSYNAEETKDGIRIVAEYNTDLYEAETIERMAGHYVQLIASVTETPATQLNKLKLLSQAEELQLQKFNETAAAYPKEENIVSLFEKQVQTSPTATALVFEGETVSYQELNERSNQIANYLKARGVKAESLVAICIERGINMMAGILGILKAGAAYIPVDMDYPKERISHILEDTQANIILSSSTGKATLTGANAQVIELDSNEEIKAQSGENIDIAIEPNQLAYVMYTSGSTGKPKGVMVEHQSIANYCNGFVNYFGITAADNVLQQSSVSFDTMCEEIYPALITGAKVVIVKEGGKDVDSIKYLLKTEEITILSATPTVIAYLNKEAANNKIDIQNLRYIISGGELLQPGFVDHLYPKVQVVNSYGPTEGTVCASYYTINDINKAALIGSPVSNTQIYIRNKEGELSPIGVPGEICIGGVQVARGYLNQPELSKEKFITDPYSEDENARLYRTGDQGKWLSDGNIEYLGRIDDQVKIRSYRIELGEIEQVLLQNENVRQAVVLARADKQGSTKRLIAYVVMEEAAYDKQELQNYLGERLPEYMVPRLWVRLDSLPLTPNGKTDKKALPEAEANQEESYTAPETKAEKQLTKIWEELLGVEKIGTKDNFFELGGHSLLAMRVISQVRRELNKELKIRDLFVYPTIAELAKQLEVENTTTEGTIQKAEPRPEYIPLSYSQERLWFIDRLEGSVQYHIPAVLKLSGEVNVNALESALRNVVERHEVLRTVIREHEGQGYQYIKENNWVLKQSEINQAELQGYISQEVNRPFDLSQDDMLRAELIETAKQEYVLLLVLHHIAADGWSMPVLVREFSKLYSSYNKNEPIELKAPEIQYADYAIWQREYLNAEKLQSKLSYWEEKLAGTATLELPTDHMRPAVQSSRGAVYEFTINKEQTIKLQQLSLEQGVTLYMTLLAIFKVLLYRYSGQEDLCVGTPVANRDREETAELIGFFVNTLALRTNLNGEEAFTELLSKVKQTTLEGYSHQEVPFEKVVEVVVKERDLSRSPLFQVMFVLQNTGAIPTLELADIKITGERAGDYSSKYDLSYNAEETKGGIRIVAEYNTDLYKAATIERMAGHYVQLIQAVIENSANQINKLQLLNKIEVEQLQSFNDTTIDHPKDENIVGLFEKQVRIDPTATALVFGGETVSYQELNERSNRIAHYLKADGVKTESLVAICIERGINMITGILGVLKSGAAYVPVDMDYPKERISYILEDTLATIILTSSIGRANLNDINAQVIELDNNQEIANQSGDNLNIAIASSQPAYVIYTSGSTGKPKGVMIEHGNLISYLVNNKTKYISNNGSKSGTFIHLSYTFDASVTGLFMPLINGRSIVIAGAKYNNVFEDENLLKYAPYEFIKLTPAHISLLQEATSGEDRSRLADRLVIGGEALRLNHFDGYNTGMCDTEIINEYGPTEATVGCSVYSFKLSDNLENIPSDIPIGKPISNTTLYVLNEYGDQQPIGVKGELYIGGEGVARGYLNNADLTLTKFIPSHFKTGERLYRTGDSARWLSDGNLEYLGRQDDQVKIRGYRIELGEIESALLQNPEVLQAVVLAREDKQGVKRLCAYVVTDEAAFDKQQLQQYLQELLPEYMIPRLWVRMESLPLTINGKIDKKALPEAEISELIPETQVAPRNQTEEQLAEIWQELLGIDQIGIYDNFFELGGDSILTIQVVSRARKYGIEIQPKDIFYHQVIARLAEAVHKNGAGKIKTEQGTLNGDVGLLPIQQWYLEQHQTEISHYNQAVLLSIDKNISVVTLQTCFDALVAYHDALRLQYGNTNGNWEQHYGTAKVEVLVEDLTNVQDLTAGISAYANEYQRSLSITEGRLINVVLMKTADNETANRLSIVVHHLAIDGVSWRIILNDLNTLLDKITNGEIPNLGAKGSSYRQWYQALIQYSESRRLLAQEKYWEQITSSYEPLPVDIEFARKAQVGDMANIRVKLNTEYTALLLREVPKVYHTEINDLLLAPLAGVLGNWAGKQEIVVGLEAHGRESITDGVDISRTVGWFTSLYPVKLRTAADKDWLIKEVKEELRKVADKGLGFGVLKYINKVDSLQGNDPWDIMFNYLGQFDQAINSGKWFGYANEDSGESVHKTQFSPVKITINSYIIAGELTVNWSFSNKHYIETTINDLSLKYITYLSQLIDHCLEQAKSKAVFTPADYGLGAEINYQELDKFLDDNDTDNIMSF</sequence>
<evidence type="ECO:0000256" key="1">
    <source>
        <dbReference type="ARBA" id="ARBA00001957"/>
    </source>
</evidence>